<dbReference type="AlphaFoldDB" id="A0A495XDA6"/>
<comment type="caution">
    <text evidence="1">The sequence shown here is derived from an EMBL/GenBank/DDBJ whole genome shotgun (WGS) entry which is preliminary data.</text>
</comment>
<evidence type="ECO:0000313" key="2">
    <source>
        <dbReference type="Proteomes" id="UP000272729"/>
    </source>
</evidence>
<dbReference type="EMBL" id="RBXR01000001">
    <property type="protein sequence ID" value="RKT71639.1"/>
    <property type="molecule type" value="Genomic_DNA"/>
</dbReference>
<name>A0A495XDA6_9PSEU</name>
<keyword evidence="2" id="KW-1185">Reference proteome</keyword>
<dbReference type="RefSeq" id="WP_246029887.1">
    <property type="nucleotide sequence ID" value="NZ_JBIUBA010000001.1"/>
</dbReference>
<evidence type="ECO:0008006" key="3">
    <source>
        <dbReference type="Google" id="ProtNLM"/>
    </source>
</evidence>
<protein>
    <recommendedName>
        <fullName evidence="3">Secreted protein</fullName>
    </recommendedName>
</protein>
<proteinExistence type="predicted"/>
<accession>A0A495XDA6</accession>
<reference evidence="1 2" key="1">
    <citation type="submission" date="2018-10" db="EMBL/GenBank/DDBJ databases">
        <title>Sequencing the genomes of 1000 actinobacteria strains.</title>
        <authorList>
            <person name="Klenk H.-P."/>
        </authorList>
    </citation>
    <scope>NUCLEOTIDE SEQUENCE [LARGE SCALE GENOMIC DNA]</scope>
    <source>
        <strain evidence="1 2">DSM 43911</strain>
    </source>
</reference>
<evidence type="ECO:0000313" key="1">
    <source>
        <dbReference type="EMBL" id="RKT71639.1"/>
    </source>
</evidence>
<dbReference type="Proteomes" id="UP000272729">
    <property type="component" value="Unassembled WGS sequence"/>
</dbReference>
<sequence>MSRRMPDQGRARRWTIAAGLVAVVAAGAGTALAVTGGGSARAVCQGQALTFSAEGGAPGITSNQFPAGTRLRVTNLDNGKSATLPVVGVSGSCALLNNAAMEQLREPGKNLIRRNTVEVVSNGNASSPTTTKAQAASGRQVCTGSTVTLSGDGGAPGATSNQFPVGTQLKITNLDNGKSTTVPVVGPSGSCALLNNAAFEQVREPGKFLIRRALVERV</sequence>
<gene>
    <name evidence="1" type="ORF">DFJ66_4932</name>
</gene>
<organism evidence="1 2">
    <name type="scientific">Saccharothrix variisporea</name>
    <dbReference type="NCBI Taxonomy" id="543527"/>
    <lineage>
        <taxon>Bacteria</taxon>
        <taxon>Bacillati</taxon>
        <taxon>Actinomycetota</taxon>
        <taxon>Actinomycetes</taxon>
        <taxon>Pseudonocardiales</taxon>
        <taxon>Pseudonocardiaceae</taxon>
        <taxon>Saccharothrix</taxon>
    </lineage>
</organism>